<sequence length="106" mass="11931">MSIVKLTVRPVDEDNHRDISVVSMDNEVIGYICPNYDRNHEVKPYSAVYCSGKTIGDFSTHGEAVVITFKYHIDFQNFLDTRKGLFDFLDLVEGLSGDTSQTASVH</sequence>
<reference evidence="1" key="1">
    <citation type="submission" date="2018-07" db="EMBL/GenBank/DDBJ databases">
        <authorList>
            <person name="Ashton P.M."/>
            <person name="Dallman T."/>
            <person name="Nair S."/>
            <person name="De Pinna E."/>
            <person name="Peters T."/>
            <person name="Grant K."/>
        </authorList>
    </citation>
    <scope>NUCLEOTIDE SEQUENCE [LARGE SCALE GENOMIC DNA]</scope>
    <source>
        <strain evidence="1">436933</strain>
    </source>
</reference>
<protein>
    <submittedName>
        <fullName evidence="1">Uncharacterized protein</fullName>
    </submittedName>
</protein>
<name>A0A5U9KWH9_SALNE</name>
<comment type="caution">
    <text evidence="1">The sequence shown here is derived from an EMBL/GenBank/DDBJ whole genome shotgun (WGS) entry which is preliminary data.</text>
</comment>
<accession>A0A5U9KWH9</accession>
<evidence type="ECO:0000313" key="1">
    <source>
        <dbReference type="EMBL" id="EBS2695589.1"/>
    </source>
</evidence>
<dbReference type="Proteomes" id="UP000839726">
    <property type="component" value="Unassembled WGS sequence"/>
</dbReference>
<dbReference type="EMBL" id="AAGUYM010000038">
    <property type="protein sequence ID" value="EBS2695589.1"/>
    <property type="molecule type" value="Genomic_DNA"/>
</dbReference>
<proteinExistence type="predicted"/>
<dbReference type="AlphaFoldDB" id="A0A5U9KWH9"/>
<organism evidence="1">
    <name type="scientific">Salmonella newport</name>
    <dbReference type="NCBI Taxonomy" id="108619"/>
    <lineage>
        <taxon>Bacteria</taxon>
        <taxon>Pseudomonadati</taxon>
        <taxon>Pseudomonadota</taxon>
        <taxon>Gammaproteobacteria</taxon>
        <taxon>Enterobacterales</taxon>
        <taxon>Enterobacteriaceae</taxon>
        <taxon>Salmonella</taxon>
    </lineage>
</organism>
<gene>
    <name evidence="1" type="ORF">DRY71_23215</name>
</gene>